<dbReference type="NCBIfam" id="TIGR00419">
    <property type="entry name" value="tim"/>
    <property type="match status" value="1"/>
</dbReference>
<dbReference type="Gene3D" id="3.20.20.70">
    <property type="entry name" value="Aldolase class I"/>
    <property type="match status" value="1"/>
</dbReference>
<dbReference type="InterPro" id="IPR035990">
    <property type="entry name" value="TIM_sf"/>
</dbReference>
<dbReference type="CDD" id="cd00311">
    <property type="entry name" value="TIM"/>
    <property type="match status" value="1"/>
</dbReference>
<evidence type="ECO:0000313" key="10">
    <source>
        <dbReference type="Proteomes" id="UP000185544"/>
    </source>
</evidence>
<evidence type="ECO:0000256" key="1">
    <source>
        <dbReference type="ARBA" id="ARBA00004680"/>
    </source>
</evidence>
<dbReference type="PANTHER" id="PTHR21139">
    <property type="entry name" value="TRIOSEPHOSPHATE ISOMERASE"/>
    <property type="match status" value="1"/>
</dbReference>
<dbReference type="EC" id="5.3.1.1" evidence="7 8"/>
<dbReference type="Pfam" id="PF00121">
    <property type="entry name" value="TIM"/>
    <property type="match status" value="1"/>
</dbReference>
<comment type="pathway">
    <text evidence="7 8">Carbohydrate biosynthesis; gluconeogenesis.</text>
</comment>
<comment type="similarity">
    <text evidence="2 7 8">Belongs to the triosephosphate isomerase family.</text>
</comment>
<dbReference type="KEGG" id="pabo:BCY86_01740"/>
<evidence type="ECO:0000313" key="9">
    <source>
        <dbReference type="EMBL" id="APS00836.1"/>
    </source>
</evidence>
<reference evidence="9 10" key="1">
    <citation type="submission" date="2016-08" db="EMBL/GenBank/DDBJ databases">
        <title>Identification and validation of antigenic proteins from Pajaroellobacter abortibovis using de-novo genome sequence assembly and reverse vaccinology.</title>
        <authorList>
            <person name="Welly B.T."/>
            <person name="Miller M.R."/>
            <person name="Stott J.L."/>
            <person name="Blanchard M.T."/>
            <person name="Islas-Trejo A.D."/>
            <person name="O'Rourke S.M."/>
            <person name="Young A.E."/>
            <person name="Medrano J.F."/>
            <person name="Van Eenennaam A.L."/>
        </authorList>
    </citation>
    <scope>NUCLEOTIDE SEQUENCE [LARGE SCALE GENOMIC DNA]</scope>
    <source>
        <strain evidence="9 10">BTF92-0548A/99-0131</strain>
    </source>
</reference>
<accession>A0A1L6MZ96</accession>
<dbReference type="PROSITE" id="PS51440">
    <property type="entry name" value="TIM_2"/>
    <property type="match status" value="1"/>
</dbReference>
<dbReference type="InterPro" id="IPR013785">
    <property type="entry name" value="Aldolase_TIM"/>
</dbReference>
<feature type="active site" description="Electrophile" evidence="7">
    <location>
        <position position="95"/>
    </location>
</feature>
<evidence type="ECO:0000256" key="8">
    <source>
        <dbReference type="RuleBase" id="RU363013"/>
    </source>
</evidence>
<dbReference type="GO" id="GO:0019563">
    <property type="term" value="P:glycerol catabolic process"/>
    <property type="evidence" value="ECO:0007669"/>
    <property type="project" value="TreeGrafter"/>
</dbReference>
<evidence type="ECO:0000256" key="5">
    <source>
        <dbReference type="ARBA" id="ARBA00023152"/>
    </source>
</evidence>
<dbReference type="STRING" id="1882918.BCY86_01740"/>
<dbReference type="GO" id="GO:0005829">
    <property type="term" value="C:cytosol"/>
    <property type="evidence" value="ECO:0007669"/>
    <property type="project" value="TreeGrafter"/>
</dbReference>
<dbReference type="GO" id="GO:0046166">
    <property type="term" value="P:glyceraldehyde-3-phosphate biosynthetic process"/>
    <property type="evidence" value="ECO:0007669"/>
    <property type="project" value="TreeGrafter"/>
</dbReference>
<dbReference type="GO" id="GO:0006094">
    <property type="term" value="P:gluconeogenesis"/>
    <property type="evidence" value="ECO:0007669"/>
    <property type="project" value="UniProtKB-UniRule"/>
</dbReference>
<dbReference type="PROSITE" id="PS00171">
    <property type="entry name" value="TIM_1"/>
    <property type="match status" value="1"/>
</dbReference>
<proteinExistence type="inferred from homology"/>
<dbReference type="GO" id="GO:0004807">
    <property type="term" value="F:triose-phosphate isomerase activity"/>
    <property type="evidence" value="ECO:0007669"/>
    <property type="project" value="UniProtKB-UniRule"/>
</dbReference>
<name>A0A1L6MZ96_9BACT</name>
<comment type="subunit">
    <text evidence="7 8">Homodimer.</text>
</comment>
<keyword evidence="10" id="KW-1185">Reference proteome</keyword>
<dbReference type="UniPathway" id="UPA00138"/>
<dbReference type="SUPFAM" id="SSF51351">
    <property type="entry name" value="Triosephosphate isomerase (TIM)"/>
    <property type="match status" value="1"/>
</dbReference>
<dbReference type="AlphaFoldDB" id="A0A1L6MZ96"/>
<dbReference type="InterPro" id="IPR020861">
    <property type="entry name" value="Triosephosphate_isomerase_AS"/>
</dbReference>
<feature type="binding site" evidence="7">
    <location>
        <begin position="9"/>
        <end position="11"/>
    </location>
    <ligand>
        <name>substrate</name>
    </ligand>
</feature>
<comment type="catalytic activity">
    <reaction evidence="7 8">
        <text>D-glyceraldehyde 3-phosphate = dihydroxyacetone phosphate</text>
        <dbReference type="Rhea" id="RHEA:18585"/>
        <dbReference type="ChEBI" id="CHEBI:57642"/>
        <dbReference type="ChEBI" id="CHEBI:59776"/>
        <dbReference type="EC" id="5.3.1.1"/>
    </reaction>
</comment>
<feature type="binding site" evidence="7">
    <location>
        <position position="212"/>
    </location>
    <ligand>
        <name>substrate</name>
    </ligand>
</feature>
<comment type="subcellular location">
    <subcellularLocation>
        <location evidence="7 8">Cytoplasm</location>
    </subcellularLocation>
</comment>
<keyword evidence="4 7" id="KW-0963">Cytoplasm</keyword>
<sequence length="262" mass="28084">MRKPLVVGNWKMHHGGHSALELAKGCAASARTLPRVDLVIAPPFTALAAVAAECDGSPLSLAAQNVHPQPFGAYTGEISPLMLQESGCRWVILGHSERRTFAGESDAHIAEKMQAVLHENLSPILCVGETLAERENGKTDQVIERQLKICIPLLTKYSSLPAAIAYEPIWAIGTGTAAHPEEVAKVHASIRHQLAQHDRERAERVRLLYGGSLNATNAFSLFSCPHVDGGLIGSASLDAQLFGAIARIASELTISPSVQERL</sequence>
<dbReference type="HAMAP" id="MF_00147_B">
    <property type="entry name" value="TIM_B"/>
    <property type="match status" value="1"/>
</dbReference>
<dbReference type="GO" id="GO:0006096">
    <property type="term" value="P:glycolytic process"/>
    <property type="evidence" value="ECO:0007669"/>
    <property type="project" value="UniProtKB-UniRule"/>
</dbReference>
<keyword evidence="6 7" id="KW-0413">Isomerase</keyword>
<evidence type="ECO:0000256" key="2">
    <source>
        <dbReference type="ARBA" id="ARBA00007422"/>
    </source>
</evidence>
<evidence type="ECO:0000256" key="3">
    <source>
        <dbReference type="ARBA" id="ARBA00022432"/>
    </source>
</evidence>
<dbReference type="UniPathway" id="UPA00109">
    <property type="reaction ID" value="UER00189"/>
</dbReference>
<comment type="caution">
    <text evidence="7">Lacks conserved residue(s) required for the propagation of feature annotation.</text>
</comment>
<dbReference type="EMBL" id="CP016908">
    <property type="protein sequence ID" value="APS00836.1"/>
    <property type="molecule type" value="Genomic_DNA"/>
</dbReference>
<keyword evidence="3 7" id="KW-0312">Gluconeogenesis</keyword>
<dbReference type="InterPro" id="IPR000652">
    <property type="entry name" value="Triosephosphate_isomerase"/>
</dbReference>
<comment type="pathway">
    <text evidence="1 7 8">Carbohydrate degradation; glycolysis; D-glyceraldehyde 3-phosphate from glycerone phosphate: step 1/1.</text>
</comment>
<dbReference type="PANTHER" id="PTHR21139:SF42">
    <property type="entry name" value="TRIOSEPHOSPHATE ISOMERASE"/>
    <property type="match status" value="1"/>
</dbReference>
<comment type="function">
    <text evidence="7">Involved in the gluconeogenesis. Catalyzes stereospecifically the conversion of dihydroxyacetone phosphate (DHAP) to D-glyceraldehyde-3-phosphate (G3P).</text>
</comment>
<feature type="binding site" evidence="7">
    <location>
        <position position="173"/>
    </location>
    <ligand>
        <name>substrate</name>
    </ligand>
</feature>
<evidence type="ECO:0000256" key="7">
    <source>
        <dbReference type="HAMAP-Rule" id="MF_00147"/>
    </source>
</evidence>
<protein>
    <recommendedName>
        <fullName evidence="7 8">Triosephosphate isomerase</fullName>
        <shortName evidence="7">TIM</shortName>
        <shortName evidence="7">TPI</shortName>
        <ecNumber evidence="7 8">5.3.1.1</ecNumber>
    </recommendedName>
    <alternativeName>
        <fullName evidence="7">Triose-phosphate isomerase</fullName>
    </alternativeName>
</protein>
<dbReference type="FunFam" id="3.20.20.70:FF:000016">
    <property type="entry name" value="Triosephosphate isomerase"/>
    <property type="match status" value="1"/>
</dbReference>
<gene>
    <name evidence="7" type="primary">tpiA</name>
    <name evidence="9" type="ORF">BCY86_01740</name>
</gene>
<organism evidence="9 10">
    <name type="scientific">Pajaroellobacter abortibovis</name>
    <dbReference type="NCBI Taxonomy" id="1882918"/>
    <lineage>
        <taxon>Bacteria</taxon>
        <taxon>Pseudomonadati</taxon>
        <taxon>Myxococcota</taxon>
        <taxon>Polyangia</taxon>
        <taxon>Polyangiales</taxon>
        <taxon>Polyangiaceae</taxon>
    </lineage>
</organism>
<dbReference type="InterPro" id="IPR022896">
    <property type="entry name" value="TrioseP_Isoase_bac/euk"/>
</dbReference>
<dbReference type="Proteomes" id="UP000185544">
    <property type="component" value="Chromosome"/>
</dbReference>
<feature type="active site" description="Proton acceptor" evidence="7">
    <location>
        <position position="167"/>
    </location>
</feature>
<evidence type="ECO:0000256" key="6">
    <source>
        <dbReference type="ARBA" id="ARBA00023235"/>
    </source>
</evidence>
<keyword evidence="5 7" id="KW-0324">Glycolysis</keyword>
<evidence type="ECO:0000256" key="4">
    <source>
        <dbReference type="ARBA" id="ARBA00022490"/>
    </source>
</evidence>